<evidence type="ECO:0000259" key="5">
    <source>
        <dbReference type="SMART" id="SM00849"/>
    </source>
</evidence>
<dbReference type="EMBL" id="BSOO01000003">
    <property type="protein sequence ID" value="GLR46665.1"/>
    <property type="molecule type" value="Genomic_DNA"/>
</dbReference>
<gene>
    <name evidence="6" type="ORF">GCM10007925_03760</name>
</gene>
<dbReference type="InterPro" id="IPR036866">
    <property type="entry name" value="RibonucZ/Hydroxyglut_hydro"/>
</dbReference>
<dbReference type="SUPFAM" id="SSF56281">
    <property type="entry name" value="Metallo-hydrolase/oxidoreductase"/>
    <property type="match status" value="1"/>
</dbReference>
<keyword evidence="4" id="KW-0862">Zinc</keyword>
<evidence type="ECO:0000256" key="4">
    <source>
        <dbReference type="ARBA" id="ARBA00022833"/>
    </source>
</evidence>
<dbReference type="InterPro" id="IPR001279">
    <property type="entry name" value="Metallo-B-lactamas"/>
</dbReference>
<dbReference type="RefSeq" id="WP_029942042.1">
    <property type="nucleotide sequence ID" value="NZ_BSOO01000003.1"/>
</dbReference>
<sequence>MDQFRIGQITVSRVEEWSGGFSSADFLFAGYEEPVWRRREPEFVPDFYLPDEGKIFGVLQSWVIDTGAERILFDTGAGNDKERPGIPIFGNLQTDYLARLARAGYRPEDIDTVVCSHLHIDHVGWNTQLVDARWQPTFPNARYILPVADRDYWDPAGTGARPTEQGAFVNAGVFEDSVQPIIDAGRAIWAEDGHEVLPGMTLHARPGHTPGQMALALEDGGEKALFVGDILHHPMQVHRPDWNSRFCEDPEQAIASRRKTLEEVADSGALLVPAHFGGEHLVRVTREDGAFRPVYVKDLR</sequence>
<dbReference type="Proteomes" id="UP001156703">
    <property type="component" value="Unassembled WGS sequence"/>
</dbReference>
<protein>
    <submittedName>
        <fullName evidence="6">MBL fold metallo-hydrolase</fullName>
    </submittedName>
</protein>
<organism evidence="6 7">
    <name type="scientific">Sphingomonas astaxanthinifaciens DSM 22298</name>
    <dbReference type="NCBI Taxonomy" id="1123267"/>
    <lineage>
        <taxon>Bacteria</taxon>
        <taxon>Pseudomonadati</taxon>
        <taxon>Pseudomonadota</taxon>
        <taxon>Alphaproteobacteria</taxon>
        <taxon>Sphingomonadales</taxon>
        <taxon>Sphingomonadaceae</taxon>
        <taxon>Sphingomonas</taxon>
    </lineage>
</organism>
<dbReference type="InterPro" id="IPR051013">
    <property type="entry name" value="MBL_superfamily_lactonases"/>
</dbReference>
<keyword evidence="7" id="KW-1185">Reference proteome</keyword>
<dbReference type="Pfam" id="PF00753">
    <property type="entry name" value="Lactamase_B"/>
    <property type="match status" value="1"/>
</dbReference>
<dbReference type="Gene3D" id="3.60.15.10">
    <property type="entry name" value="Ribonuclease Z/Hydroxyacylglutathione hydrolase-like"/>
    <property type="match status" value="1"/>
</dbReference>
<keyword evidence="2" id="KW-0479">Metal-binding</keyword>
<name>A0ABQ5Z3U4_9SPHN</name>
<accession>A0ABQ5Z3U4</accession>
<dbReference type="PANTHER" id="PTHR42978:SF6">
    <property type="entry name" value="QUORUM-QUENCHING LACTONASE YTNP-RELATED"/>
    <property type="match status" value="1"/>
</dbReference>
<comment type="similarity">
    <text evidence="1">Belongs to the metallo-beta-lactamase superfamily.</text>
</comment>
<evidence type="ECO:0000256" key="1">
    <source>
        <dbReference type="ARBA" id="ARBA00007749"/>
    </source>
</evidence>
<dbReference type="PANTHER" id="PTHR42978">
    <property type="entry name" value="QUORUM-QUENCHING LACTONASE YTNP-RELATED-RELATED"/>
    <property type="match status" value="1"/>
</dbReference>
<feature type="domain" description="Metallo-beta-lactamase" evidence="5">
    <location>
        <begin position="58"/>
        <end position="275"/>
    </location>
</feature>
<evidence type="ECO:0000313" key="7">
    <source>
        <dbReference type="Proteomes" id="UP001156703"/>
    </source>
</evidence>
<keyword evidence="3" id="KW-0378">Hydrolase</keyword>
<comment type="caution">
    <text evidence="6">The sequence shown here is derived from an EMBL/GenBank/DDBJ whole genome shotgun (WGS) entry which is preliminary data.</text>
</comment>
<proteinExistence type="inferred from homology"/>
<evidence type="ECO:0000313" key="6">
    <source>
        <dbReference type="EMBL" id="GLR46665.1"/>
    </source>
</evidence>
<reference evidence="7" key="1">
    <citation type="journal article" date="2019" name="Int. J. Syst. Evol. Microbiol.">
        <title>The Global Catalogue of Microorganisms (GCM) 10K type strain sequencing project: providing services to taxonomists for standard genome sequencing and annotation.</title>
        <authorList>
            <consortium name="The Broad Institute Genomics Platform"/>
            <consortium name="The Broad Institute Genome Sequencing Center for Infectious Disease"/>
            <person name="Wu L."/>
            <person name="Ma J."/>
        </authorList>
    </citation>
    <scope>NUCLEOTIDE SEQUENCE [LARGE SCALE GENOMIC DNA]</scope>
    <source>
        <strain evidence="7">NBRC 102146</strain>
    </source>
</reference>
<dbReference type="SMART" id="SM00849">
    <property type="entry name" value="Lactamase_B"/>
    <property type="match status" value="1"/>
</dbReference>
<evidence type="ECO:0000256" key="3">
    <source>
        <dbReference type="ARBA" id="ARBA00022801"/>
    </source>
</evidence>
<evidence type="ECO:0000256" key="2">
    <source>
        <dbReference type="ARBA" id="ARBA00022723"/>
    </source>
</evidence>
<dbReference type="CDD" id="cd16277">
    <property type="entry name" value="metallo-hydrolase-like_MBL-fold"/>
    <property type="match status" value="1"/>
</dbReference>